<dbReference type="RefSeq" id="WP_343875232.1">
    <property type="nucleotide sequence ID" value="NZ_BAAAIX010000029.1"/>
</dbReference>
<dbReference type="SUPFAM" id="SSF51445">
    <property type="entry name" value="(Trans)glycosidases"/>
    <property type="match status" value="1"/>
</dbReference>
<dbReference type="Pfam" id="PF17967">
    <property type="entry name" value="Pullulanase_N2"/>
    <property type="match status" value="1"/>
</dbReference>
<dbReference type="CDD" id="cd02860">
    <property type="entry name" value="E_set_Pullulanase"/>
    <property type="match status" value="1"/>
</dbReference>
<dbReference type="Pfam" id="PF02922">
    <property type="entry name" value="CBM_48"/>
    <property type="match status" value="1"/>
</dbReference>
<dbReference type="InterPro" id="IPR040671">
    <property type="entry name" value="Pullulanase_N2"/>
</dbReference>
<dbReference type="Gene3D" id="3.20.20.80">
    <property type="entry name" value="Glycosidases"/>
    <property type="match status" value="1"/>
</dbReference>
<feature type="domain" description="Alpha-1,6-glucosidases pullulanase-type C-terminal" evidence="4">
    <location>
        <begin position="731"/>
        <end position="891"/>
    </location>
</feature>
<keyword evidence="7" id="KW-1185">Reference proteome</keyword>
<accession>A0ABW4RX43</accession>
<feature type="domain" description="Glycoside hydrolase family 13 N-terminal" evidence="3">
    <location>
        <begin position="147"/>
        <end position="235"/>
    </location>
</feature>
<dbReference type="InterPro" id="IPR013783">
    <property type="entry name" value="Ig-like_fold"/>
</dbReference>
<dbReference type="SUPFAM" id="SSF51011">
    <property type="entry name" value="Glycosyl hydrolase domain"/>
    <property type="match status" value="1"/>
</dbReference>
<dbReference type="InterPro" id="IPR017853">
    <property type="entry name" value="GH"/>
</dbReference>
<feature type="domain" description="Pullulanase N2" evidence="5">
    <location>
        <begin position="16"/>
        <end position="135"/>
    </location>
</feature>
<dbReference type="Pfam" id="PF11852">
    <property type="entry name" value="Pullul_strch_C"/>
    <property type="match status" value="1"/>
</dbReference>
<reference evidence="7" key="1">
    <citation type="journal article" date="2019" name="Int. J. Syst. Evol. Microbiol.">
        <title>The Global Catalogue of Microorganisms (GCM) 10K type strain sequencing project: providing services to taxonomists for standard genome sequencing and annotation.</title>
        <authorList>
            <consortium name="The Broad Institute Genomics Platform"/>
            <consortium name="The Broad Institute Genome Sequencing Center for Infectious Disease"/>
            <person name="Wu L."/>
            <person name="Ma J."/>
        </authorList>
    </citation>
    <scope>NUCLEOTIDE SEQUENCE [LARGE SCALE GENOMIC DNA]</scope>
    <source>
        <strain evidence="7">CAIM 431</strain>
    </source>
</reference>
<dbReference type="InterPro" id="IPR024561">
    <property type="entry name" value="Pullul_strch_C"/>
</dbReference>
<evidence type="ECO:0000259" key="3">
    <source>
        <dbReference type="Pfam" id="PF02922"/>
    </source>
</evidence>
<protein>
    <submittedName>
        <fullName evidence="6">Pullulanase-type alpha-1,6-glucosidase</fullName>
    </submittedName>
</protein>
<sequence length="896" mass="99297">MPATNDAPEHPSAIDQARAVFVDTRTLVAPAPPPRRRTVRTSWLLHWSATASCRVEGGQVVAEDLQSVELAPATTGLDAQQRQLHPDLVDMAVLRLPQQWRRSVPEMLTGQLLLARCEDGVLKQLTGVQLGPVLDVVHAGVARDDELGARCVGESIEVALWAPTAQRVTLLLWPADAGQAPPPETARRRMMMRERHGTWRLKLGREHLGARYQFEVQVYSPLTRRIETNRVTDPCSAALTLDSRRSVLVDLTDPAAMPPDWASSWGPHLERLVDAAVYELHVRDFSMADDLVPAEHRGSYLAFTHDGRGARHLRSLARAGLNTVHLLPCFDVCSIPETHALPGPDEQQLSALPPDSHAQQRLVMQASSEDRYNWGYDPYHWGVPEGSYASSAEAADGLGRVDEFRAMVHALHGLGLRVVMDQVFTHTGASGQSRFSVLDRIVPGYYHRLDERGLPQASTCMNNVATERVMAEKLMIDMVLRWVRDYHVDGFRFDLMGHSSAENMANLRDALDALTMERDGVDGRGIYLYGEGWNFGEVADNALFVQATQGQLAHTRIATFNDRIRDAVRGGRPFDEDPRRQGFGTGLAGDPNGARVNRGAQLGGVTDLVMLGLAGNLADYELACSDGQRRRGDRVDYFGRNAGYASEPVDALNYVDAHDNETLWDALTLKLPPDLPMSERIRMNSLCLACVTLGQSPFLWHAGADLLRSKSLDRNSYDSGDWFNRLDWTGADNGFGRGLPPAPDNMTRWPWLRPLLRRAELKPSPEDVAEARDRARDLLRLRRSTVLFRLGTAERIRTKLNFPVSGTEHARPGVIVMHVDDRRGHRLDPDLLGVVAVFNATGQAVAQPLPALAGERLVLNPVQARGDDELVRQARHDNGLLMVPARTVVVFNHLPA</sequence>
<feature type="compositionally biased region" description="Basic and acidic residues" evidence="2">
    <location>
        <begin position="570"/>
        <end position="580"/>
    </location>
</feature>
<dbReference type="SUPFAM" id="SSF81296">
    <property type="entry name" value="E set domains"/>
    <property type="match status" value="2"/>
</dbReference>
<evidence type="ECO:0000259" key="4">
    <source>
        <dbReference type="Pfam" id="PF11852"/>
    </source>
</evidence>
<evidence type="ECO:0000313" key="7">
    <source>
        <dbReference type="Proteomes" id="UP001597326"/>
    </source>
</evidence>
<comment type="similarity">
    <text evidence="1">Belongs to the glycosyl hydrolase 13 family.</text>
</comment>
<dbReference type="Gene3D" id="2.60.40.1180">
    <property type="entry name" value="Golgi alpha-mannosidase II"/>
    <property type="match status" value="1"/>
</dbReference>
<dbReference type="CDD" id="cd11341">
    <property type="entry name" value="AmyAc_Pullulanase_LD-like"/>
    <property type="match status" value="1"/>
</dbReference>
<proteinExistence type="inferred from homology"/>
<dbReference type="NCBIfam" id="TIGR02103">
    <property type="entry name" value="pullul_strch"/>
    <property type="match status" value="1"/>
</dbReference>
<evidence type="ECO:0000256" key="1">
    <source>
        <dbReference type="ARBA" id="ARBA00008061"/>
    </source>
</evidence>
<dbReference type="InterPro" id="IPR011839">
    <property type="entry name" value="Pullul_strch"/>
</dbReference>
<dbReference type="InterPro" id="IPR013780">
    <property type="entry name" value="Glyco_hydro_b"/>
</dbReference>
<dbReference type="InterPro" id="IPR014756">
    <property type="entry name" value="Ig_E-set"/>
</dbReference>
<dbReference type="PANTHER" id="PTHR43002">
    <property type="entry name" value="GLYCOGEN DEBRANCHING ENZYME"/>
    <property type="match status" value="1"/>
</dbReference>
<dbReference type="Gene3D" id="2.60.40.10">
    <property type="entry name" value="Immunoglobulins"/>
    <property type="match status" value="1"/>
</dbReference>
<dbReference type="EMBL" id="JBHUFZ010000027">
    <property type="protein sequence ID" value="MFD1890845.1"/>
    <property type="molecule type" value="Genomic_DNA"/>
</dbReference>
<gene>
    <name evidence="6" type="primary">pulA</name>
    <name evidence="6" type="ORF">ACFSCS_11725</name>
</gene>
<evidence type="ECO:0000313" key="6">
    <source>
        <dbReference type="EMBL" id="MFD1890845.1"/>
    </source>
</evidence>
<evidence type="ECO:0000256" key="2">
    <source>
        <dbReference type="SAM" id="MobiDB-lite"/>
    </source>
</evidence>
<evidence type="ECO:0000259" key="5">
    <source>
        <dbReference type="Pfam" id="PF17967"/>
    </source>
</evidence>
<dbReference type="Gene3D" id="2.60.40.1130">
    <property type="entry name" value="Rab geranylgeranyltransferase alpha-subunit, insert domain"/>
    <property type="match status" value="1"/>
</dbReference>
<organism evidence="6 7">
    <name type="scientific">Luteococcus peritonei</name>
    <dbReference type="NCBI Taxonomy" id="88874"/>
    <lineage>
        <taxon>Bacteria</taxon>
        <taxon>Bacillati</taxon>
        <taxon>Actinomycetota</taxon>
        <taxon>Actinomycetes</taxon>
        <taxon>Propionibacteriales</taxon>
        <taxon>Propionibacteriaceae</taxon>
        <taxon>Luteococcus</taxon>
    </lineage>
</organism>
<feature type="region of interest" description="Disordered" evidence="2">
    <location>
        <begin position="570"/>
        <end position="590"/>
    </location>
</feature>
<name>A0ABW4RX43_9ACTN</name>
<dbReference type="Proteomes" id="UP001597326">
    <property type="component" value="Unassembled WGS sequence"/>
</dbReference>
<dbReference type="InterPro" id="IPR004193">
    <property type="entry name" value="Glyco_hydro_13_N"/>
</dbReference>
<comment type="caution">
    <text evidence="6">The sequence shown here is derived from an EMBL/GenBank/DDBJ whole genome shotgun (WGS) entry which is preliminary data.</text>
</comment>